<proteinExistence type="predicted"/>
<accession>A0A6T1JKN6</accession>
<organism evidence="1">
    <name type="scientific">Alexandrium monilatum</name>
    <dbReference type="NCBI Taxonomy" id="311494"/>
    <lineage>
        <taxon>Eukaryota</taxon>
        <taxon>Sar</taxon>
        <taxon>Alveolata</taxon>
        <taxon>Dinophyceae</taxon>
        <taxon>Gonyaulacales</taxon>
        <taxon>Pyrocystaceae</taxon>
        <taxon>Alexandrium</taxon>
    </lineage>
</organism>
<dbReference type="EMBL" id="HBNR01067895">
    <property type="protein sequence ID" value="CAE4640925.1"/>
    <property type="molecule type" value="Transcribed_RNA"/>
</dbReference>
<evidence type="ECO:0000313" key="2">
    <source>
        <dbReference type="EMBL" id="CAE4640927.1"/>
    </source>
</evidence>
<dbReference type="EMBL" id="HBNR01067896">
    <property type="protein sequence ID" value="CAE4640927.1"/>
    <property type="molecule type" value="Transcribed_RNA"/>
</dbReference>
<name>A0A6T1JKN6_9DINO</name>
<dbReference type="AlphaFoldDB" id="A0A6T1JKN6"/>
<reference evidence="1" key="1">
    <citation type="submission" date="2021-01" db="EMBL/GenBank/DDBJ databases">
        <authorList>
            <person name="Corre E."/>
            <person name="Pelletier E."/>
            <person name="Niang G."/>
            <person name="Scheremetjew M."/>
            <person name="Finn R."/>
            <person name="Kale V."/>
            <person name="Holt S."/>
            <person name="Cochrane G."/>
            <person name="Meng A."/>
            <person name="Brown T."/>
            <person name="Cohen L."/>
        </authorList>
    </citation>
    <scope>NUCLEOTIDE SEQUENCE</scope>
    <source>
        <strain evidence="1">CCMP3105</strain>
    </source>
</reference>
<gene>
    <name evidence="1" type="ORF">AMON00008_LOCUS48007</name>
    <name evidence="2" type="ORF">AMON00008_LOCUS48008</name>
</gene>
<sequence>MGMGFPRKQGPFWPTLFCWSVMNYENPNEVATIKGQLRNRTGIFGCDNAAVLSGKIVHLGDGHRMPNGSYVQVHTWLNPAHSVPMGNLQGGDHTNSFKNADIFINAWDILTKSGAVFGHDWTAKVDPDAVFFAHRLRRHVKRFTPGHAPMWFKNCEFHGAKLYGALEVFNEAAMQAYKAKGAGCKNLPWAGWGEDEWIDTCMQQIGGQPQIDYKLVGDHRCMSAECYDIERVAFHDYKSEALYYDCWKKSTEAERIKDGGYFCCTYGQDKADPCNACQPTNQQWPGKSYCGGSNWSCHHCGPTTTWCRMVEKNRAELA</sequence>
<protein>
    <submittedName>
        <fullName evidence="1">Uncharacterized protein</fullName>
    </submittedName>
</protein>
<evidence type="ECO:0000313" key="1">
    <source>
        <dbReference type="EMBL" id="CAE4640925.1"/>
    </source>
</evidence>